<sequence length="249" mass="27470">MRKFGLIGRPLGHSASAAYFTEKFSKEAINDCAYALYELPEIGALSGLLEQHPELCGLNVTIPYKREVMAFLDAVSPEARAIGAVNCIRRTPEGRLEGFNTDIIGLREALSELLGFAEPEQALVLGTGGASQAVQYALAERGIPFALVSRDPAKGNYTYDNLPCEVVEQSRLIVNASPVGTYPNVTEAPRIPYAYLTPDHYLLDLVYNPEVTQFLDYGRQRGAHTLNGRTMFVEQAEASWRIWNGEELL</sequence>
<name>A0A9D1Z0N2_9BACT</name>
<comment type="pathway">
    <text evidence="1">Metabolic intermediate biosynthesis; chorismate biosynthesis; chorismate from D-erythrose 4-phosphate and phosphoenolpyruvate: step 4/7.</text>
</comment>
<comment type="caution">
    <text evidence="5">The sequence shown here is derived from an EMBL/GenBank/DDBJ whole genome shotgun (WGS) entry which is preliminary data.</text>
</comment>
<dbReference type="GO" id="GO:0004764">
    <property type="term" value="F:shikimate 3-dehydrogenase (NADP+) activity"/>
    <property type="evidence" value="ECO:0007669"/>
    <property type="project" value="InterPro"/>
</dbReference>
<dbReference type="PANTHER" id="PTHR21089:SF1">
    <property type="entry name" value="BIFUNCTIONAL 3-DEHYDROQUINATE DEHYDRATASE_SHIKIMATE DEHYDROGENASE, CHLOROPLASTIC"/>
    <property type="match status" value="1"/>
</dbReference>
<dbReference type="CDD" id="cd01065">
    <property type="entry name" value="NAD_bind_Shikimate_DH"/>
    <property type="match status" value="1"/>
</dbReference>
<dbReference type="GO" id="GO:0009073">
    <property type="term" value="P:aromatic amino acid family biosynthetic process"/>
    <property type="evidence" value="ECO:0007669"/>
    <property type="project" value="UniProtKB-KW"/>
</dbReference>
<dbReference type="GO" id="GO:0005829">
    <property type="term" value="C:cytosol"/>
    <property type="evidence" value="ECO:0007669"/>
    <property type="project" value="TreeGrafter"/>
</dbReference>
<keyword evidence="3" id="KW-0028">Amino-acid biosynthesis</keyword>
<gene>
    <name evidence="5" type="ORF">H9828_07850</name>
</gene>
<dbReference type="InterPro" id="IPR013708">
    <property type="entry name" value="Shikimate_DH-bd_N"/>
</dbReference>
<keyword evidence="2" id="KW-0560">Oxidoreductase</keyword>
<dbReference type="Proteomes" id="UP000886844">
    <property type="component" value="Unassembled WGS sequence"/>
</dbReference>
<evidence type="ECO:0000256" key="2">
    <source>
        <dbReference type="ARBA" id="ARBA00023002"/>
    </source>
</evidence>
<proteinExistence type="predicted"/>
<dbReference type="Gene3D" id="3.40.50.10860">
    <property type="entry name" value="Leucine Dehydrogenase, chain A, domain 1"/>
    <property type="match status" value="1"/>
</dbReference>
<evidence type="ECO:0000256" key="1">
    <source>
        <dbReference type="ARBA" id="ARBA00004871"/>
    </source>
</evidence>
<protein>
    <submittedName>
        <fullName evidence="5">Shikimate dehydrogenase</fullName>
    </submittedName>
</protein>
<feature type="domain" description="Shikimate dehydrogenase substrate binding N-terminal" evidence="4">
    <location>
        <begin position="6"/>
        <end position="88"/>
    </location>
</feature>
<evidence type="ECO:0000256" key="3">
    <source>
        <dbReference type="ARBA" id="ARBA00023141"/>
    </source>
</evidence>
<dbReference type="EMBL" id="DXDA01000063">
    <property type="protein sequence ID" value="HIY69314.1"/>
    <property type="molecule type" value="Genomic_DNA"/>
</dbReference>
<evidence type="ECO:0000313" key="5">
    <source>
        <dbReference type="EMBL" id="HIY69314.1"/>
    </source>
</evidence>
<evidence type="ECO:0000259" key="4">
    <source>
        <dbReference type="Pfam" id="PF08501"/>
    </source>
</evidence>
<reference evidence="5" key="1">
    <citation type="journal article" date="2021" name="PeerJ">
        <title>Extensive microbial diversity within the chicken gut microbiome revealed by metagenomics and culture.</title>
        <authorList>
            <person name="Gilroy R."/>
            <person name="Ravi A."/>
            <person name="Getino M."/>
            <person name="Pursley I."/>
            <person name="Horton D.L."/>
            <person name="Alikhan N.F."/>
            <person name="Baker D."/>
            <person name="Gharbi K."/>
            <person name="Hall N."/>
            <person name="Watson M."/>
            <person name="Adriaenssens E.M."/>
            <person name="Foster-Nyarko E."/>
            <person name="Jarju S."/>
            <person name="Secka A."/>
            <person name="Antonio M."/>
            <person name="Oren A."/>
            <person name="Chaudhuri R.R."/>
            <person name="La Ragione R."/>
            <person name="Hildebrand F."/>
            <person name="Pallen M.J."/>
        </authorList>
    </citation>
    <scope>NUCLEOTIDE SEQUENCE</scope>
    <source>
        <strain evidence="5">5134</strain>
    </source>
</reference>
<dbReference type="GO" id="GO:0050661">
    <property type="term" value="F:NADP binding"/>
    <property type="evidence" value="ECO:0007669"/>
    <property type="project" value="TreeGrafter"/>
</dbReference>
<reference evidence="5" key="2">
    <citation type="submission" date="2021-04" db="EMBL/GenBank/DDBJ databases">
        <authorList>
            <person name="Gilroy R."/>
        </authorList>
    </citation>
    <scope>NUCLEOTIDE SEQUENCE</scope>
    <source>
        <strain evidence="5">5134</strain>
    </source>
</reference>
<dbReference type="GO" id="GO:0009423">
    <property type="term" value="P:chorismate biosynthetic process"/>
    <property type="evidence" value="ECO:0007669"/>
    <property type="project" value="TreeGrafter"/>
</dbReference>
<organism evidence="5 6">
    <name type="scientific">Candidatus Alistipes intestinigallinarum</name>
    <dbReference type="NCBI Taxonomy" id="2838440"/>
    <lineage>
        <taxon>Bacteria</taxon>
        <taxon>Pseudomonadati</taxon>
        <taxon>Bacteroidota</taxon>
        <taxon>Bacteroidia</taxon>
        <taxon>Bacteroidales</taxon>
        <taxon>Rikenellaceae</taxon>
        <taxon>Alistipes</taxon>
    </lineage>
</organism>
<dbReference type="PANTHER" id="PTHR21089">
    <property type="entry name" value="SHIKIMATE DEHYDROGENASE"/>
    <property type="match status" value="1"/>
</dbReference>
<dbReference type="Pfam" id="PF08501">
    <property type="entry name" value="Shikimate_dh_N"/>
    <property type="match status" value="1"/>
</dbReference>
<dbReference type="InterPro" id="IPR022893">
    <property type="entry name" value="Shikimate_DH_fam"/>
</dbReference>
<keyword evidence="3" id="KW-0057">Aromatic amino acid biosynthesis</keyword>
<dbReference type="SUPFAM" id="SSF51735">
    <property type="entry name" value="NAD(P)-binding Rossmann-fold domains"/>
    <property type="match status" value="1"/>
</dbReference>
<dbReference type="GO" id="GO:0019632">
    <property type="term" value="P:shikimate metabolic process"/>
    <property type="evidence" value="ECO:0007669"/>
    <property type="project" value="TreeGrafter"/>
</dbReference>
<dbReference type="Gene3D" id="3.40.50.720">
    <property type="entry name" value="NAD(P)-binding Rossmann-like Domain"/>
    <property type="match status" value="1"/>
</dbReference>
<dbReference type="AlphaFoldDB" id="A0A9D1Z0N2"/>
<dbReference type="InterPro" id="IPR046346">
    <property type="entry name" value="Aminoacid_DH-like_N_sf"/>
</dbReference>
<dbReference type="SUPFAM" id="SSF53223">
    <property type="entry name" value="Aminoacid dehydrogenase-like, N-terminal domain"/>
    <property type="match status" value="1"/>
</dbReference>
<dbReference type="InterPro" id="IPR036291">
    <property type="entry name" value="NAD(P)-bd_dom_sf"/>
</dbReference>
<evidence type="ECO:0000313" key="6">
    <source>
        <dbReference type="Proteomes" id="UP000886844"/>
    </source>
</evidence>
<accession>A0A9D1Z0N2</accession>